<proteinExistence type="predicted"/>
<evidence type="ECO:0000313" key="6">
    <source>
        <dbReference type="EMBL" id="WXB16345.1"/>
    </source>
</evidence>
<accession>A0ABZ2M191</accession>
<feature type="domain" description="HTH hxlR-type" evidence="5">
    <location>
        <begin position="11"/>
        <end position="108"/>
    </location>
</feature>
<dbReference type="Pfam" id="PF01638">
    <property type="entry name" value="HxlR"/>
    <property type="match status" value="1"/>
</dbReference>
<evidence type="ECO:0000259" key="5">
    <source>
        <dbReference type="PROSITE" id="PS51118"/>
    </source>
</evidence>
<dbReference type="InterPro" id="IPR002577">
    <property type="entry name" value="HTH_HxlR"/>
</dbReference>
<evidence type="ECO:0000256" key="3">
    <source>
        <dbReference type="ARBA" id="ARBA00023163"/>
    </source>
</evidence>
<dbReference type="SUPFAM" id="SSF46785">
    <property type="entry name" value="Winged helix' DNA-binding domain"/>
    <property type="match status" value="1"/>
</dbReference>
<dbReference type="PROSITE" id="PS51118">
    <property type="entry name" value="HTH_HXLR"/>
    <property type="match status" value="1"/>
</dbReference>
<evidence type="ECO:0000256" key="4">
    <source>
        <dbReference type="SAM" id="MobiDB-lite"/>
    </source>
</evidence>
<protein>
    <submittedName>
        <fullName evidence="6">Helix-turn-helix transcriptional regulator</fullName>
    </submittedName>
</protein>
<evidence type="ECO:0000256" key="1">
    <source>
        <dbReference type="ARBA" id="ARBA00023015"/>
    </source>
</evidence>
<sequence>MRRKSLEGAVCPVARSLDAIGDWWSLLIVRDAIEGVQRFGEFQRSLGLAKSILATRLRLLMANGILEHVPSDDGGAHGRYVLTEKGRGLFHVIVALRQWGEHHWYEPGEPRSVFLLDRTHGRPVRTLELRSEDDRVLGADDVQVVKKRLPPASAPASSRRRRKARMAN</sequence>
<evidence type="ECO:0000313" key="7">
    <source>
        <dbReference type="Proteomes" id="UP001370348"/>
    </source>
</evidence>
<dbReference type="EMBL" id="CP089984">
    <property type="protein sequence ID" value="WXB16345.1"/>
    <property type="molecule type" value="Genomic_DNA"/>
</dbReference>
<dbReference type="Proteomes" id="UP001370348">
    <property type="component" value="Chromosome"/>
</dbReference>
<dbReference type="InterPro" id="IPR036388">
    <property type="entry name" value="WH-like_DNA-bd_sf"/>
</dbReference>
<keyword evidence="3" id="KW-0804">Transcription</keyword>
<keyword evidence="7" id="KW-1185">Reference proteome</keyword>
<keyword evidence="2" id="KW-0238">DNA-binding</keyword>
<dbReference type="Gene3D" id="1.10.10.10">
    <property type="entry name" value="Winged helix-like DNA-binding domain superfamily/Winged helix DNA-binding domain"/>
    <property type="match status" value="1"/>
</dbReference>
<keyword evidence="1" id="KW-0805">Transcription regulation</keyword>
<reference evidence="6 7" key="1">
    <citation type="submission" date="2021-12" db="EMBL/GenBank/DDBJ databases">
        <title>Discovery of the Pendulisporaceae a myxobacterial family with distinct sporulation behavior and unique specialized metabolism.</title>
        <authorList>
            <person name="Garcia R."/>
            <person name="Popoff A."/>
            <person name="Bader C.D."/>
            <person name="Loehr J."/>
            <person name="Walesch S."/>
            <person name="Walt C."/>
            <person name="Boldt J."/>
            <person name="Bunk B."/>
            <person name="Haeckl F.J.F.P.J."/>
            <person name="Gunesch A.P."/>
            <person name="Birkelbach J."/>
            <person name="Nuebel U."/>
            <person name="Pietschmann T."/>
            <person name="Bach T."/>
            <person name="Mueller R."/>
        </authorList>
    </citation>
    <scope>NUCLEOTIDE SEQUENCE [LARGE SCALE GENOMIC DNA]</scope>
    <source>
        <strain evidence="6 7">MSr11954</strain>
    </source>
</reference>
<evidence type="ECO:0000256" key="2">
    <source>
        <dbReference type="ARBA" id="ARBA00023125"/>
    </source>
</evidence>
<dbReference type="PANTHER" id="PTHR33204">
    <property type="entry name" value="TRANSCRIPTIONAL REGULATOR, MARR FAMILY"/>
    <property type="match status" value="1"/>
</dbReference>
<feature type="compositionally biased region" description="Basic residues" evidence="4">
    <location>
        <begin position="158"/>
        <end position="168"/>
    </location>
</feature>
<gene>
    <name evidence="6" type="ORF">LZC94_03495</name>
</gene>
<dbReference type="InterPro" id="IPR036390">
    <property type="entry name" value="WH_DNA-bd_sf"/>
</dbReference>
<organism evidence="6 7">
    <name type="scientific">Pendulispora albinea</name>
    <dbReference type="NCBI Taxonomy" id="2741071"/>
    <lineage>
        <taxon>Bacteria</taxon>
        <taxon>Pseudomonadati</taxon>
        <taxon>Myxococcota</taxon>
        <taxon>Myxococcia</taxon>
        <taxon>Myxococcales</taxon>
        <taxon>Sorangiineae</taxon>
        <taxon>Pendulisporaceae</taxon>
        <taxon>Pendulispora</taxon>
    </lineage>
</organism>
<dbReference type="PANTHER" id="PTHR33204:SF18">
    <property type="entry name" value="TRANSCRIPTIONAL REGULATORY PROTEIN"/>
    <property type="match status" value="1"/>
</dbReference>
<feature type="region of interest" description="Disordered" evidence="4">
    <location>
        <begin position="149"/>
        <end position="168"/>
    </location>
</feature>
<dbReference type="RefSeq" id="WP_394825970.1">
    <property type="nucleotide sequence ID" value="NZ_CP089984.1"/>
</dbReference>
<name>A0ABZ2M191_9BACT</name>